<dbReference type="SUPFAM" id="SSF88688">
    <property type="entry name" value="Families 57/38 glycoside transferase middle domain"/>
    <property type="match status" value="1"/>
</dbReference>
<dbReference type="Gene3D" id="2.70.98.10">
    <property type="match status" value="1"/>
</dbReference>
<comment type="similarity">
    <text evidence="1">Belongs to the glycosyl hydrolase 57 family.</text>
</comment>
<dbReference type="SUPFAM" id="SSF74650">
    <property type="entry name" value="Galactose mutarotase-like"/>
    <property type="match status" value="1"/>
</dbReference>
<dbReference type="EMBL" id="CAADRM010000103">
    <property type="protein sequence ID" value="VFU15185.1"/>
    <property type="molecule type" value="Genomic_DNA"/>
</dbReference>
<dbReference type="Pfam" id="PF03065">
    <property type="entry name" value="Glyco_hydro_57"/>
    <property type="match status" value="1"/>
</dbReference>
<accession>A0A485M133</accession>
<evidence type="ECO:0000256" key="2">
    <source>
        <dbReference type="ARBA" id="ARBA00023277"/>
    </source>
</evidence>
<sequence length="681" mass="78899">MSEKIYLAFCVHSHQPVGNFPSVFEKGAQDCYLPLLRILTEYPDITMTLHYTGPLWEWFDEHEPEFFTLLHTLVDRSQVELMGGGFFEPIMPVIPEADAHDQIEYMSEYLQARFGSRPRGLWCAERIWDPGIPKKISGFGIEYTLLDDSHFLSAGLSPDDVHGYFITEREGFSLKVFPIDMRLRYLIPFRQPHEVIGYLMQMKKKGVKILTYGDDGEKFGMWPGTHKWVIQEGWLRRFFDEILKHSSEIELVPLSRVVDSFPPNGLVYLPTGSYQEMMEWSLFAEQGRQYEDLVKKARDTGVWDRQRAFLRGGVWDNFFAKYPESNLMHKKGMKVSNLVRKFGPSRDALRHLLMAQTNCPYWHGLFGGVYISSLRHAVYKNLLTAEALIDETRFSSDTWRVERIDHNLDGAEEILVSGRRFNCYFSPRHSGSVFALEDKSAKYNFSNILMRHEEIYHRKIQHPERKSAGDSTGEPLSIHDLNHETPREFQDLLIYDTYPKYSFLTHCLDAPPDWDRLLKRNQVENSLSADLPFAYASHSESDECFTLCFSARREGLGIEKTYHLFKEGRVSVSHALETSLEDAWLGVEFNFMIISGQRPKVNGKEMDNDRGRYRAERIDLWDDINGAGLSISSDAPWDICVVPIECISQSEEGFEKTFQGWSLYWMRKVQGDIPELVLKVG</sequence>
<proteinExistence type="inferred from homology"/>
<feature type="domain" description="Alpha-amylase/4-alpha-glucanotransferase C-terminal" evidence="5">
    <location>
        <begin position="405"/>
        <end position="670"/>
    </location>
</feature>
<dbReference type="InterPro" id="IPR028995">
    <property type="entry name" value="Glyco_hydro_57/38_cen_sf"/>
</dbReference>
<dbReference type="EC" id="3.2.1.1" evidence="6"/>
<dbReference type="PANTHER" id="PTHR36306">
    <property type="entry name" value="ALPHA-AMYLASE-RELATED-RELATED"/>
    <property type="match status" value="1"/>
</dbReference>
<organism evidence="6">
    <name type="scientific">anaerobic digester metagenome</name>
    <dbReference type="NCBI Taxonomy" id="1263854"/>
    <lineage>
        <taxon>unclassified sequences</taxon>
        <taxon>metagenomes</taxon>
        <taxon>ecological metagenomes</taxon>
    </lineage>
</organism>
<dbReference type="InterPro" id="IPR015178">
    <property type="entry name" value="A-amylase/a-glucTrfase_central"/>
</dbReference>
<dbReference type="Pfam" id="PF09095">
    <property type="entry name" value="AmyA-gluTrfs_C"/>
    <property type="match status" value="1"/>
</dbReference>
<dbReference type="GO" id="GO:0005975">
    <property type="term" value="P:carbohydrate metabolic process"/>
    <property type="evidence" value="ECO:0007669"/>
    <property type="project" value="InterPro"/>
</dbReference>
<dbReference type="GO" id="GO:0030246">
    <property type="term" value="F:carbohydrate binding"/>
    <property type="evidence" value="ECO:0007669"/>
    <property type="project" value="InterPro"/>
</dbReference>
<feature type="domain" description="Glycoside hydrolase family 57 N-terminal" evidence="3">
    <location>
        <begin position="8"/>
        <end position="270"/>
    </location>
</feature>
<evidence type="ECO:0000259" key="4">
    <source>
        <dbReference type="Pfam" id="PF09094"/>
    </source>
</evidence>
<gene>
    <name evidence="6" type="primary">amyA</name>
    <name evidence="6" type="ORF">SCFA_40058</name>
</gene>
<evidence type="ECO:0000256" key="1">
    <source>
        <dbReference type="ARBA" id="ARBA00006821"/>
    </source>
</evidence>
<dbReference type="InterPro" id="IPR004300">
    <property type="entry name" value="Glyco_hydro_57_N"/>
</dbReference>
<name>A0A485M133_9ZZZZ</name>
<dbReference type="InterPro" id="IPR011013">
    <property type="entry name" value="Gal_mutarotase_sf_dom"/>
</dbReference>
<protein>
    <submittedName>
        <fullName evidence="6">Alpha-amylase 1</fullName>
        <ecNumber evidence="6">3.2.1.1</ecNumber>
    </submittedName>
</protein>
<dbReference type="InterPro" id="IPR015179">
    <property type="entry name" value="A-amylase/a-glucTrfase_C"/>
</dbReference>
<evidence type="ECO:0000259" key="3">
    <source>
        <dbReference type="Pfam" id="PF03065"/>
    </source>
</evidence>
<dbReference type="PANTHER" id="PTHR36306:SF1">
    <property type="entry name" value="ALPHA-AMYLASE-RELATED"/>
    <property type="match status" value="1"/>
</dbReference>
<evidence type="ECO:0000259" key="5">
    <source>
        <dbReference type="Pfam" id="PF09095"/>
    </source>
</evidence>
<dbReference type="CDD" id="cd10793">
    <property type="entry name" value="GH57N_TLGT_like"/>
    <property type="match status" value="1"/>
</dbReference>
<dbReference type="InterPro" id="IPR011330">
    <property type="entry name" value="Glyco_hydro/deAcase_b/a-brl"/>
</dbReference>
<dbReference type="InterPro" id="IPR052046">
    <property type="entry name" value="GH57_Enzymes"/>
</dbReference>
<dbReference type="Pfam" id="PF09094">
    <property type="entry name" value="AmyA-A_glucT_m"/>
    <property type="match status" value="1"/>
</dbReference>
<dbReference type="AlphaFoldDB" id="A0A485M133"/>
<evidence type="ECO:0000313" key="6">
    <source>
        <dbReference type="EMBL" id="VFU15185.1"/>
    </source>
</evidence>
<feature type="domain" description="Alpha-amylase/4-alpha-glucanotransferase central" evidence="4">
    <location>
        <begin position="313"/>
        <end position="388"/>
    </location>
</feature>
<keyword evidence="6" id="KW-0378">Hydrolase</keyword>
<keyword evidence="6" id="KW-0326">Glycosidase</keyword>
<dbReference type="InterPro" id="IPR014718">
    <property type="entry name" value="GH-type_carb-bd"/>
</dbReference>
<dbReference type="Gene3D" id="3.20.110.20">
    <property type="match status" value="1"/>
</dbReference>
<reference evidence="6" key="1">
    <citation type="submission" date="2019-03" db="EMBL/GenBank/DDBJ databases">
        <authorList>
            <person name="Hao L."/>
        </authorList>
    </citation>
    <scope>NUCLEOTIDE SEQUENCE</scope>
</reference>
<dbReference type="GO" id="GO:0004556">
    <property type="term" value="F:alpha-amylase activity"/>
    <property type="evidence" value="ECO:0007669"/>
    <property type="project" value="UniProtKB-EC"/>
</dbReference>
<dbReference type="SUPFAM" id="SSF88713">
    <property type="entry name" value="Glycoside hydrolase/deacetylase"/>
    <property type="match status" value="1"/>
</dbReference>
<keyword evidence="2" id="KW-0119">Carbohydrate metabolism</keyword>